<comment type="caution">
    <text evidence="1">The sequence shown here is derived from an EMBL/GenBank/DDBJ whole genome shotgun (WGS) entry which is preliminary data.</text>
</comment>
<name>A0A724WQZ0_SALEP</name>
<dbReference type="Pfam" id="PF25753">
    <property type="entry name" value="SF0329"/>
    <property type="match status" value="1"/>
</dbReference>
<proteinExistence type="predicted"/>
<protein>
    <submittedName>
        <fullName evidence="1">Uncharacterized protein</fullName>
    </submittedName>
</protein>
<gene>
    <name evidence="1" type="ORF">G2720_23860</name>
</gene>
<organism evidence="1">
    <name type="scientific">Salmonella enteritidis PT4 (strain P125109)</name>
    <dbReference type="NCBI Taxonomy" id="550537"/>
    <lineage>
        <taxon>Bacteria</taxon>
        <taxon>Pseudomonadati</taxon>
        <taxon>Pseudomonadota</taxon>
        <taxon>Gammaproteobacteria</taxon>
        <taxon>Enterobacterales</taxon>
        <taxon>Enterobacteriaceae</taxon>
        <taxon>Salmonella</taxon>
    </lineage>
</organism>
<accession>A0A724WQZ0</accession>
<reference evidence="1" key="2">
    <citation type="submission" date="2019-01" db="EMBL/GenBank/DDBJ databases">
        <authorList>
            <consortium name="NCBI Pathogen Detection Project"/>
        </authorList>
    </citation>
    <scope>NUCLEOTIDE SEQUENCE</scope>
    <source>
        <strain evidence="1">P125109</strain>
    </source>
</reference>
<dbReference type="EMBL" id="DAAQRD010000037">
    <property type="protein sequence ID" value="HAE0520835.1"/>
    <property type="molecule type" value="Genomic_DNA"/>
</dbReference>
<evidence type="ECO:0000313" key="1">
    <source>
        <dbReference type="EMBL" id="HAE0520835.1"/>
    </source>
</evidence>
<reference evidence="1" key="1">
    <citation type="journal article" date="2018" name="Genome Biol.">
        <title>SKESA: strategic k-mer extension for scrupulous assemblies.</title>
        <authorList>
            <person name="Souvorov A."/>
            <person name="Agarwala R."/>
            <person name="Lipman D.J."/>
        </authorList>
    </citation>
    <scope>NUCLEOTIDE SEQUENCE</scope>
    <source>
        <strain evidence="1">P125109</strain>
    </source>
</reference>
<dbReference type="InterPro" id="IPR057955">
    <property type="entry name" value="SF0329-like"/>
</dbReference>
<sequence>MQFSIIKKRVEQLLVPSLQGRIAFHAAVYRIQDSPSRVWVTFDGEEILGADDFNFEREVDRRYALQAAQLPEKPAGSLWQSDWLKQSHALSAEIERQVKQDGYLANYEMQQDLLQYPNLAFEQALVHPHPFIRGIARLDRRLGKRRFLLLTHASEFEQWCADTRQIVERW</sequence>
<dbReference type="AlphaFoldDB" id="A0A724WQZ0"/>